<dbReference type="Proteomes" id="UP000008037">
    <property type="component" value="Chromosome"/>
</dbReference>
<dbReference type="KEGG" id="nga:Ngar_c25700"/>
<organism evidence="1 2">
    <name type="scientific">Nitrososphaera gargensis (strain Ga9.2)</name>
    <dbReference type="NCBI Taxonomy" id="1237085"/>
    <lineage>
        <taxon>Archaea</taxon>
        <taxon>Nitrososphaerota</taxon>
        <taxon>Nitrososphaeria</taxon>
        <taxon>Nitrososphaerales</taxon>
        <taxon>Nitrososphaeraceae</taxon>
        <taxon>Nitrososphaera</taxon>
    </lineage>
</organism>
<evidence type="ECO:0008006" key="3">
    <source>
        <dbReference type="Google" id="ProtNLM"/>
    </source>
</evidence>
<keyword evidence="2" id="KW-1185">Reference proteome</keyword>
<evidence type="ECO:0000313" key="1">
    <source>
        <dbReference type="EMBL" id="AFU59492.1"/>
    </source>
</evidence>
<dbReference type="BioCyc" id="CNIT1237085:G1324-2569-MONOMER"/>
<protein>
    <recommendedName>
        <fullName evidence="3">Transposase</fullName>
    </recommendedName>
</protein>
<dbReference type="AlphaFoldDB" id="K0ILI0"/>
<accession>K0ILI0</accession>
<sequence length="40" mass="4563">MSQVFGQRVLTSQELIDSIICWNASSIKHVDTSKREKKKA</sequence>
<dbReference type="HOGENOM" id="CLU_3282984_0_0_2"/>
<proteinExistence type="predicted"/>
<reference evidence="1 2" key="1">
    <citation type="journal article" date="2012" name="Environ. Microbiol.">
        <title>The genome of the ammonia-oxidizing Candidatus Nitrososphaera gargensis: insights into metabolic versatility and environmental adaptations.</title>
        <authorList>
            <person name="Spang A."/>
            <person name="Poehlein A."/>
            <person name="Offre P."/>
            <person name="Zumbragel S."/>
            <person name="Haider S."/>
            <person name="Rychlik N."/>
            <person name="Nowka B."/>
            <person name="Schmeisser C."/>
            <person name="Lebedeva E.V."/>
            <person name="Rattei T."/>
            <person name="Bohm C."/>
            <person name="Schmid M."/>
            <person name="Galushko A."/>
            <person name="Hatzenpichler R."/>
            <person name="Weinmaier T."/>
            <person name="Daniel R."/>
            <person name="Schleper C."/>
            <person name="Spieck E."/>
            <person name="Streit W."/>
            <person name="Wagner M."/>
        </authorList>
    </citation>
    <scope>NUCLEOTIDE SEQUENCE [LARGE SCALE GENOMIC DNA]</scope>
    <source>
        <strain evidence="2">Ga9.2</strain>
    </source>
</reference>
<name>K0ILI0_NITGG</name>
<evidence type="ECO:0000313" key="2">
    <source>
        <dbReference type="Proteomes" id="UP000008037"/>
    </source>
</evidence>
<dbReference type="InParanoid" id="K0ILI0"/>
<gene>
    <name evidence="1" type="ordered locus">Ngar_c25700</name>
</gene>
<dbReference type="EMBL" id="CP002408">
    <property type="protein sequence ID" value="AFU59492.1"/>
    <property type="molecule type" value="Genomic_DNA"/>
</dbReference>